<dbReference type="EMBL" id="LNIX01000011">
    <property type="protein sequence ID" value="OXA49113.1"/>
    <property type="molecule type" value="Genomic_DNA"/>
</dbReference>
<evidence type="ECO:0000313" key="2">
    <source>
        <dbReference type="EMBL" id="OXA49113.1"/>
    </source>
</evidence>
<reference evidence="2 3" key="1">
    <citation type="submission" date="2015-12" db="EMBL/GenBank/DDBJ databases">
        <title>The genome of Folsomia candida.</title>
        <authorList>
            <person name="Faddeeva A."/>
            <person name="Derks M.F."/>
            <person name="Anvar Y."/>
            <person name="Smit S."/>
            <person name="Van Straalen N."/>
            <person name="Roelofs D."/>
        </authorList>
    </citation>
    <scope>NUCLEOTIDE SEQUENCE [LARGE SCALE GENOMIC DNA]</scope>
    <source>
        <strain evidence="2 3">VU population</strain>
        <tissue evidence="2">Whole body</tissue>
    </source>
</reference>
<keyword evidence="3" id="KW-1185">Reference proteome</keyword>
<dbReference type="Proteomes" id="UP000198287">
    <property type="component" value="Unassembled WGS sequence"/>
</dbReference>
<sequence>MSARHVLLQISFCIVILNIFAQGAKLSPTKPVKTIRISPTSSSYTVNHLTNYEVPELRQNSKSLYACNSTETPNVSFPQEGAVGEVVFLNLNGCSSVTDDECTYDVYGEQNFTYQMVFKAGGVSQVPRFRTEGSYTYCGPIVCLNLWFDLIRSPIEFPFNLTAGEYYGINYVGFLEGNQFDEPSFTFETWAAVGDYECSPPEYDLLVDDQLIGAGIQYDECPPGDCFCDEGKIGAKMTEDFSNMETCFKTRITYHNN</sequence>
<accession>A0A226DV33</accession>
<feature type="chain" id="PRO_5012352857" evidence="1">
    <location>
        <begin position="24"/>
        <end position="257"/>
    </location>
</feature>
<comment type="caution">
    <text evidence="2">The sequence shown here is derived from an EMBL/GenBank/DDBJ whole genome shotgun (WGS) entry which is preliminary data.</text>
</comment>
<keyword evidence="1" id="KW-0732">Signal</keyword>
<organism evidence="2 3">
    <name type="scientific">Folsomia candida</name>
    <name type="common">Springtail</name>
    <dbReference type="NCBI Taxonomy" id="158441"/>
    <lineage>
        <taxon>Eukaryota</taxon>
        <taxon>Metazoa</taxon>
        <taxon>Ecdysozoa</taxon>
        <taxon>Arthropoda</taxon>
        <taxon>Hexapoda</taxon>
        <taxon>Collembola</taxon>
        <taxon>Entomobryomorpha</taxon>
        <taxon>Isotomoidea</taxon>
        <taxon>Isotomidae</taxon>
        <taxon>Proisotominae</taxon>
        <taxon>Folsomia</taxon>
    </lineage>
</organism>
<dbReference type="AlphaFoldDB" id="A0A226DV33"/>
<evidence type="ECO:0000313" key="3">
    <source>
        <dbReference type="Proteomes" id="UP000198287"/>
    </source>
</evidence>
<evidence type="ECO:0000256" key="1">
    <source>
        <dbReference type="SAM" id="SignalP"/>
    </source>
</evidence>
<protein>
    <submittedName>
        <fullName evidence="2">Uncharacterized protein</fullName>
    </submittedName>
</protein>
<proteinExistence type="predicted"/>
<name>A0A226DV33_FOLCA</name>
<feature type="signal peptide" evidence="1">
    <location>
        <begin position="1"/>
        <end position="23"/>
    </location>
</feature>
<gene>
    <name evidence="2" type="ORF">Fcan01_16221</name>
</gene>